<evidence type="ECO:0000313" key="2">
    <source>
        <dbReference type="Proteomes" id="UP000031011"/>
    </source>
</evidence>
<name>A0A837DT68_9LACO</name>
<accession>A0A837DT68</accession>
<gene>
    <name evidence="1" type="ORF">LRN_0645</name>
</gene>
<organism evidence="1 2">
    <name type="scientific">Ligilactobacillus ruminis DPC 6832</name>
    <dbReference type="NCBI Taxonomy" id="1402208"/>
    <lineage>
        <taxon>Bacteria</taxon>
        <taxon>Bacillati</taxon>
        <taxon>Bacillota</taxon>
        <taxon>Bacilli</taxon>
        <taxon>Lactobacillales</taxon>
        <taxon>Lactobacillaceae</taxon>
        <taxon>Ligilactobacillus</taxon>
    </lineage>
</organism>
<evidence type="ECO:0008006" key="3">
    <source>
        <dbReference type="Google" id="ProtNLM"/>
    </source>
</evidence>
<reference evidence="1 2" key="1">
    <citation type="journal article" date="2015" name="BMC Microbiol.">
        <title>Lactobacillus ruminis strains cluster according to their mammalian gut source.</title>
        <authorList>
            <person name="O' Donnell M.M."/>
            <person name="Harris H.M."/>
            <person name="Lynch D.B."/>
            <person name="Ross R.P."/>
            <person name="O'Toole P.W."/>
        </authorList>
    </citation>
    <scope>NUCLEOTIDE SEQUENCE [LARGE SCALE GENOMIC DNA]</scope>
    <source>
        <strain evidence="1 2">DPC 6832</strain>
    </source>
</reference>
<dbReference type="AlphaFoldDB" id="A0A837DT68"/>
<sequence length="257" mass="30265">MDKQPYTVGDEDINEKVGHIESRVLKYVRMIREAIKKRKRVKFNLCVYEYRDQKVRLTAYGKQGLVLTEPEIPDKYKKNVHRVVSPFEVIYSNGRYYMLGVDGKTEKNLDLKYKLYRVDLMDDLTINLKDRDGTTKEDAGIQGELENLYKYRMENPYMFTGKVETVRIRVDADQLTQIVDWFSDDFEVIGSIHKESDTFDTANVAAYDIDVKVNLNSFTFWVLQYSGCVEVIERKGNNSYRKHIKDTLKKALERYED</sequence>
<dbReference type="EMBL" id="AWYA01000123">
    <property type="protein sequence ID" value="KIC04207.1"/>
    <property type="molecule type" value="Genomic_DNA"/>
</dbReference>
<dbReference type="PROSITE" id="PS52050">
    <property type="entry name" value="WYL"/>
    <property type="match status" value="1"/>
</dbReference>
<evidence type="ECO:0000313" key="1">
    <source>
        <dbReference type="EMBL" id="KIC04207.1"/>
    </source>
</evidence>
<comment type="caution">
    <text evidence="1">The sequence shown here is derived from an EMBL/GenBank/DDBJ whole genome shotgun (WGS) entry which is preliminary data.</text>
</comment>
<proteinExistence type="predicted"/>
<dbReference type="Proteomes" id="UP000031011">
    <property type="component" value="Unassembled WGS sequence"/>
</dbReference>
<protein>
    <recommendedName>
        <fullName evidence="3">WYL domain-containing protein</fullName>
    </recommendedName>
</protein>